<gene>
    <name evidence="2" type="ORF">CWS01_08595</name>
</gene>
<evidence type="ECO:0000313" key="2">
    <source>
        <dbReference type="EMBL" id="PKG24117.1"/>
    </source>
</evidence>
<proteinExistence type="predicted"/>
<organism evidence="2 3">
    <name type="scientific">Niallia nealsonii</name>
    <dbReference type="NCBI Taxonomy" id="115979"/>
    <lineage>
        <taxon>Bacteria</taxon>
        <taxon>Bacillati</taxon>
        <taxon>Bacillota</taxon>
        <taxon>Bacilli</taxon>
        <taxon>Bacillales</taxon>
        <taxon>Bacillaceae</taxon>
        <taxon>Niallia</taxon>
    </lineage>
</organism>
<reference evidence="2 3" key="1">
    <citation type="journal article" date="2003" name="Int. J. Syst. Evol. Microbiol.">
        <title>Bacillus nealsonii sp. nov., isolated from a spacecraft-assembly facility, whose spores are gamma-radiation resistant.</title>
        <authorList>
            <person name="Venkateswaran K."/>
            <person name="Kempf M."/>
            <person name="Chen F."/>
            <person name="Satomi M."/>
            <person name="Nicholson W."/>
            <person name="Kern R."/>
        </authorList>
    </citation>
    <scope>NUCLEOTIDE SEQUENCE [LARGE SCALE GENOMIC DNA]</scope>
    <source>
        <strain evidence="2 3">FO-92</strain>
    </source>
</reference>
<dbReference type="Gene3D" id="1.25.40.10">
    <property type="entry name" value="Tetratricopeptide repeat domain"/>
    <property type="match status" value="2"/>
</dbReference>
<dbReference type="InterPro" id="IPR011990">
    <property type="entry name" value="TPR-like_helical_dom_sf"/>
</dbReference>
<evidence type="ECO:0000256" key="1">
    <source>
        <dbReference type="PROSITE-ProRule" id="PRU00339"/>
    </source>
</evidence>
<dbReference type="Proteomes" id="UP000233375">
    <property type="component" value="Unassembled WGS sequence"/>
</dbReference>
<evidence type="ECO:0000313" key="3">
    <source>
        <dbReference type="Proteomes" id="UP000233375"/>
    </source>
</evidence>
<dbReference type="PANTHER" id="PTHR12558">
    <property type="entry name" value="CELL DIVISION CYCLE 16,23,27"/>
    <property type="match status" value="1"/>
</dbReference>
<feature type="repeat" description="TPR" evidence="1">
    <location>
        <begin position="373"/>
        <end position="406"/>
    </location>
</feature>
<dbReference type="EMBL" id="PISE01000016">
    <property type="protein sequence ID" value="PKG24117.1"/>
    <property type="molecule type" value="Genomic_DNA"/>
</dbReference>
<comment type="caution">
    <text evidence="2">The sequence shown here is derived from an EMBL/GenBank/DDBJ whole genome shotgun (WGS) entry which is preliminary data.</text>
</comment>
<keyword evidence="3" id="KW-1185">Reference proteome</keyword>
<dbReference type="OrthoDB" id="2080803at2"/>
<dbReference type="InterPro" id="IPR019734">
    <property type="entry name" value="TPR_rpt"/>
</dbReference>
<dbReference type="SMART" id="SM00028">
    <property type="entry name" value="TPR"/>
    <property type="match status" value="10"/>
</dbReference>
<protein>
    <submittedName>
        <fullName evidence="2">Uncharacterized protein</fullName>
    </submittedName>
</protein>
<dbReference type="PANTHER" id="PTHR12558:SF13">
    <property type="entry name" value="CELL DIVISION CYCLE PROTEIN 27 HOMOLOG"/>
    <property type="match status" value="1"/>
</dbReference>
<name>A0A2N0Z3M2_9BACI</name>
<dbReference type="SUPFAM" id="SSF48452">
    <property type="entry name" value="TPR-like"/>
    <property type="match status" value="2"/>
</dbReference>
<dbReference type="PROSITE" id="PS50005">
    <property type="entry name" value="TPR"/>
    <property type="match status" value="3"/>
</dbReference>
<dbReference type="AlphaFoldDB" id="A0A2N0Z3M2"/>
<dbReference type="Pfam" id="PF13181">
    <property type="entry name" value="TPR_8"/>
    <property type="match status" value="1"/>
</dbReference>
<sequence length="421" mass="47946">MERVQEIIALLEDGQQDKALQYYNDIVKSGSNEERFLLGEELFQLGFLEEAKILFQRLLEAYPEEGELLVLVAEAEMELGNEEEAIAVLERINEQDPSYPQALLLLADLYQMDGLFEVSEQKLLQAKLILPNEVIIDFALGELYAEQGRLYDAINAYKLVLSHQTVVGGVNVNGRIADCLSAGGGFEEAVDYYKKALAEKVEINTLFNLGLTSLQAGMTSSAIKHLEEVKALDPSFHSLYLYLAKAYEQEEMLNEADETMVEGIKQDEFNKDLYVYGGKLALKLGNEENAEKYFREGLAIDPEFTEAVLLLNKLFLSQDRFSDCMELVDMMDAQQIEEPQLYWDAAKALQGLEKYSEALNKYNTAYTFYKDLPDFLYDFGYFLLEEGKRTEAAEIFNKLLLTDPSNVEYMEIIDQLTEEPF</sequence>
<keyword evidence="1" id="KW-0802">TPR repeat</keyword>
<dbReference type="RefSeq" id="WP_101176779.1">
    <property type="nucleotide sequence ID" value="NZ_PISE01000016.1"/>
</dbReference>
<feature type="repeat" description="TPR" evidence="1">
    <location>
        <begin position="203"/>
        <end position="236"/>
    </location>
</feature>
<accession>A0A2N0Z3M2</accession>
<feature type="repeat" description="TPR" evidence="1">
    <location>
        <begin position="271"/>
        <end position="304"/>
    </location>
</feature>
<dbReference type="Pfam" id="PF14559">
    <property type="entry name" value="TPR_19"/>
    <property type="match status" value="1"/>
</dbReference>